<proteinExistence type="predicted"/>
<accession>A0AB39SW32</accession>
<dbReference type="SUPFAM" id="SSF48452">
    <property type="entry name" value="TPR-like"/>
    <property type="match status" value="1"/>
</dbReference>
<dbReference type="PANTHER" id="PTHR47691">
    <property type="entry name" value="REGULATOR-RELATED"/>
    <property type="match status" value="1"/>
</dbReference>
<dbReference type="AlphaFoldDB" id="A0AB39SW32"/>
<organism evidence="2">
    <name type="scientific">Streptomyces sp. R44</name>
    <dbReference type="NCBI Taxonomy" id="3238633"/>
    <lineage>
        <taxon>Bacteria</taxon>
        <taxon>Bacillati</taxon>
        <taxon>Actinomycetota</taxon>
        <taxon>Actinomycetes</taxon>
        <taxon>Kitasatosporales</taxon>
        <taxon>Streptomycetaceae</taxon>
        <taxon>Streptomyces</taxon>
    </lineage>
</organism>
<evidence type="ECO:0000313" key="2">
    <source>
        <dbReference type="EMBL" id="XDQ72402.1"/>
    </source>
</evidence>
<gene>
    <name evidence="2" type="ORF">AB5J54_18670</name>
</gene>
<dbReference type="InterPro" id="IPR011990">
    <property type="entry name" value="TPR-like_helical_dom_sf"/>
</dbReference>
<dbReference type="Gene3D" id="1.25.40.10">
    <property type="entry name" value="Tetratricopeptide repeat domain"/>
    <property type="match status" value="1"/>
</dbReference>
<dbReference type="EMBL" id="CP163444">
    <property type="protein sequence ID" value="XDQ72402.1"/>
    <property type="molecule type" value="Genomic_DNA"/>
</dbReference>
<name>A0AB39SW32_9ACTN</name>
<sequence length="478" mass="52583">MSQEKGGEVTRGLDHMWTGEPPETERLWGESVGLDQIAAAERGYESCGPAERLLWERLSVFEGAFGREAVREVCASGTLPAGRIEAVLDRLAPLALLPVDDLFDGEDGLPRYWMPHPMRAVGARRLTARGDRWAVLLHHRRWCVKVARRAADWWQRGRQLDARDLALRELPDLAAAMDPTTAPLSPNAEAETSVEIAVSLWFLWVACGRIAEGRTRLRHALSLHAGPPSARALWLAAFLELESGRPEDADPLLAKAWAAAVRDGDERCLALLAHLRGATALYQGRTRAAAAEFREALALMEEHPEFGPSRRACWVGLALSLCRSDPEAAQEALDQGDLDRESRGAWVGRDMFAEAWAYHVRAELGAWDGERERAAEYARRALREHLRLGSAVGAACAAELLAQMRAMEGKHDAAAHLLGAVDLLRTSAFDSSYRPAEYCVVTRTRGEEALGALLVDPELRSAYEEGARRGLFALAGEI</sequence>
<evidence type="ECO:0000256" key="1">
    <source>
        <dbReference type="SAM" id="MobiDB-lite"/>
    </source>
</evidence>
<dbReference type="PANTHER" id="PTHR47691:SF3">
    <property type="entry name" value="HTH-TYPE TRANSCRIPTIONAL REGULATOR RV0890C-RELATED"/>
    <property type="match status" value="1"/>
</dbReference>
<protein>
    <submittedName>
        <fullName evidence="2">Tetratricopeptide repeat protein</fullName>
    </submittedName>
</protein>
<reference evidence="2" key="1">
    <citation type="submission" date="2024-07" db="EMBL/GenBank/DDBJ databases">
        <authorList>
            <person name="Yu S.T."/>
        </authorList>
    </citation>
    <scope>NUCLEOTIDE SEQUENCE</scope>
    <source>
        <strain evidence="2">R44</strain>
    </source>
</reference>
<feature type="region of interest" description="Disordered" evidence="1">
    <location>
        <begin position="1"/>
        <end position="25"/>
    </location>
</feature>
<feature type="compositionally biased region" description="Basic and acidic residues" evidence="1">
    <location>
        <begin position="1"/>
        <end position="14"/>
    </location>
</feature>
<dbReference type="RefSeq" id="WP_369145047.1">
    <property type="nucleotide sequence ID" value="NZ_CP163444.1"/>
</dbReference>